<dbReference type="InterPro" id="IPR002401">
    <property type="entry name" value="Cyt_P450_E_grp-I"/>
</dbReference>
<reference evidence="8 9" key="1">
    <citation type="journal article" date="2023" name="G3 (Bethesda)">
        <title>A chromosome-length genome assembly and annotation of blackberry (Rubus argutus, cv. 'Hillquist').</title>
        <authorList>
            <person name="Bruna T."/>
            <person name="Aryal R."/>
            <person name="Dudchenko O."/>
            <person name="Sargent D.J."/>
            <person name="Mead D."/>
            <person name="Buti M."/>
            <person name="Cavallini A."/>
            <person name="Hytonen T."/>
            <person name="Andres J."/>
            <person name="Pham M."/>
            <person name="Weisz D."/>
            <person name="Mascagni F."/>
            <person name="Usai G."/>
            <person name="Natali L."/>
            <person name="Bassil N."/>
            <person name="Fernandez G.E."/>
            <person name="Lomsadze A."/>
            <person name="Armour M."/>
            <person name="Olukolu B."/>
            <person name="Poorten T."/>
            <person name="Britton C."/>
            <person name="Davik J."/>
            <person name="Ashrafi H."/>
            <person name="Aiden E.L."/>
            <person name="Borodovsky M."/>
            <person name="Worthington M."/>
        </authorList>
    </citation>
    <scope>NUCLEOTIDE SEQUENCE [LARGE SCALE GENOMIC DNA]</scope>
    <source>
        <strain evidence="8">PI 553951</strain>
    </source>
</reference>
<dbReference type="InterPro" id="IPR051103">
    <property type="entry name" value="Plant_metabolite_P450s"/>
</dbReference>
<keyword evidence="4 7" id="KW-0479">Metal-binding</keyword>
<keyword evidence="7" id="KW-0408">Iron</keyword>
<keyword evidence="3" id="KW-0812">Transmembrane</keyword>
<keyword evidence="5" id="KW-1133">Transmembrane helix</keyword>
<dbReference type="SUPFAM" id="SSF48264">
    <property type="entry name" value="Cytochrome P450"/>
    <property type="match status" value="1"/>
</dbReference>
<protein>
    <recommendedName>
        <fullName evidence="10">Cytochrome P450</fullName>
    </recommendedName>
</protein>
<organism evidence="8 9">
    <name type="scientific">Rubus argutus</name>
    <name type="common">Southern blackberry</name>
    <dbReference type="NCBI Taxonomy" id="59490"/>
    <lineage>
        <taxon>Eukaryota</taxon>
        <taxon>Viridiplantae</taxon>
        <taxon>Streptophyta</taxon>
        <taxon>Embryophyta</taxon>
        <taxon>Tracheophyta</taxon>
        <taxon>Spermatophyta</taxon>
        <taxon>Magnoliopsida</taxon>
        <taxon>eudicotyledons</taxon>
        <taxon>Gunneridae</taxon>
        <taxon>Pentapetalae</taxon>
        <taxon>rosids</taxon>
        <taxon>fabids</taxon>
        <taxon>Rosales</taxon>
        <taxon>Rosaceae</taxon>
        <taxon>Rosoideae</taxon>
        <taxon>Rosoideae incertae sedis</taxon>
        <taxon>Rubus</taxon>
    </lineage>
</organism>
<evidence type="ECO:0000256" key="5">
    <source>
        <dbReference type="ARBA" id="ARBA00022989"/>
    </source>
</evidence>
<evidence type="ECO:0000256" key="1">
    <source>
        <dbReference type="ARBA" id="ARBA00001971"/>
    </source>
</evidence>
<comment type="cofactor">
    <cofactor evidence="1 7">
        <name>heme</name>
        <dbReference type="ChEBI" id="CHEBI:30413"/>
    </cofactor>
</comment>
<feature type="binding site" description="axial binding residue" evidence="7">
    <location>
        <position position="59"/>
    </location>
    <ligand>
        <name>heme</name>
        <dbReference type="ChEBI" id="CHEBI:30413"/>
    </ligand>
    <ligandPart>
        <name>Fe</name>
        <dbReference type="ChEBI" id="CHEBI:18248"/>
    </ligandPart>
</feature>
<gene>
    <name evidence="8" type="ORF">M0R45_011909</name>
</gene>
<evidence type="ECO:0008006" key="10">
    <source>
        <dbReference type="Google" id="ProtNLM"/>
    </source>
</evidence>
<dbReference type="AlphaFoldDB" id="A0AAW1YBP6"/>
<evidence type="ECO:0000313" key="9">
    <source>
        <dbReference type="Proteomes" id="UP001457282"/>
    </source>
</evidence>
<dbReference type="InterPro" id="IPR001128">
    <property type="entry name" value="Cyt_P450"/>
</dbReference>
<dbReference type="PRINTS" id="PR00463">
    <property type="entry name" value="EP450I"/>
</dbReference>
<keyword evidence="6" id="KW-0472">Membrane</keyword>
<dbReference type="Proteomes" id="UP001457282">
    <property type="component" value="Unassembled WGS sequence"/>
</dbReference>
<dbReference type="EMBL" id="JBEDUW010000002">
    <property type="protein sequence ID" value="KAK9946444.1"/>
    <property type="molecule type" value="Genomic_DNA"/>
</dbReference>
<dbReference type="GO" id="GO:0016709">
    <property type="term" value="F:oxidoreductase activity, acting on paired donors, with incorporation or reduction of molecular oxygen, NAD(P)H as one donor, and incorporation of one atom of oxygen"/>
    <property type="evidence" value="ECO:0007669"/>
    <property type="project" value="TreeGrafter"/>
</dbReference>
<dbReference type="PANTHER" id="PTHR24298:SF901">
    <property type="entry name" value="CYTOCHROME P450, FAMILY 81, SUBFAMILY D, POLYPEPTIDE 8"/>
    <property type="match status" value="1"/>
</dbReference>
<comment type="caution">
    <text evidence="8">The sequence shown here is derived from an EMBL/GenBank/DDBJ whole genome shotgun (WGS) entry which is preliminary data.</text>
</comment>
<proteinExistence type="predicted"/>
<dbReference type="GO" id="GO:0020037">
    <property type="term" value="F:heme binding"/>
    <property type="evidence" value="ECO:0007669"/>
    <property type="project" value="InterPro"/>
</dbReference>
<comment type="subcellular location">
    <subcellularLocation>
        <location evidence="2">Membrane</location>
        <topology evidence="2">Single-pass membrane protein</topology>
    </subcellularLocation>
</comment>
<dbReference type="Gene3D" id="1.10.630.10">
    <property type="entry name" value="Cytochrome P450"/>
    <property type="match status" value="1"/>
</dbReference>
<evidence type="ECO:0000313" key="8">
    <source>
        <dbReference type="EMBL" id="KAK9946444.1"/>
    </source>
</evidence>
<keyword evidence="7" id="KW-0349">Heme</keyword>
<dbReference type="GO" id="GO:0005506">
    <property type="term" value="F:iron ion binding"/>
    <property type="evidence" value="ECO:0007669"/>
    <property type="project" value="InterPro"/>
</dbReference>
<evidence type="ECO:0000256" key="6">
    <source>
        <dbReference type="ARBA" id="ARBA00023136"/>
    </source>
</evidence>
<evidence type="ECO:0000256" key="4">
    <source>
        <dbReference type="ARBA" id="ARBA00022723"/>
    </source>
</evidence>
<name>A0AAW1YBP6_RUBAR</name>
<keyword evidence="9" id="KW-1185">Reference proteome</keyword>
<sequence length="90" mass="10106">MSGFHVPRGTQLLVNAWSIHRDPDLWENPTKFMPERFESGKGSIEGFKMIPFGVGRRACSGAPLGKRLMGMILGALIQCFEWEKIDGVRN</sequence>
<dbReference type="Pfam" id="PF00067">
    <property type="entry name" value="p450"/>
    <property type="match status" value="1"/>
</dbReference>
<evidence type="ECO:0000256" key="2">
    <source>
        <dbReference type="ARBA" id="ARBA00004167"/>
    </source>
</evidence>
<dbReference type="PANTHER" id="PTHR24298">
    <property type="entry name" value="FLAVONOID 3'-MONOOXYGENASE-RELATED"/>
    <property type="match status" value="1"/>
</dbReference>
<evidence type="ECO:0000256" key="7">
    <source>
        <dbReference type="PIRSR" id="PIRSR602401-1"/>
    </source>
</evidence>
<accession>A0AAW1YBP6</accession>
<dbReference type="GO" id="GO:0016020">
    <property type="term" value="C:membrane"/>
    <property type="evidence" value="ECO:0007669"/>
    <property type="project" value="UniProtKB-SubCell"/>
</dbReference>
<evidence type="ECO:0000256" key="3">
    <source>
        <dbReference type="ARBA" id="ARBA00022692"/>
    </source>
</evidence>
<dbReference type="InterPro" id="IPR036396">
    <property type="entry name" value="Cyt_P450_sf"/>
</dbReference>